<feature type="compositionally biased region" description="Acidic residues" evidence="1">
    <location>
        <begin position="82"/>
        <end position="100"/>
    </location>
</feature>
<feature type="compositionally biased region" description="Acidic residues" evidence="1">
    <location>
        <begin position="170"/>
        <end position="180"/>
    </location>
</feature>
<accession>A0A0F4YKZ2</accession>
<feature type="region of interest" description="Disordered" evidence="1">
    <location>
        <begin position="338"/>
        <end position="406"/>
    </location>
</feature>
<feature type="compositionally biased region" description="Polar residues" evidence="1">
    <location>
        <begin position="1"/>
        <end position="11"/>
    </location>
</feature>
<reference evidence="2 3" key="1">
    <citation type="submission" date="2015-04" db="EMBL/GenBank/DDBJ databases">
        <authorList>
            <person name="Heijne W.H."/>
            <person name="Fedorova N.D."/>
            <person name="Nierman W.C."/>
            <person name="Vollebregt A.W."/>
            <person name="Zhao Z."/>
            <person name="Wu L."/>
            <person name="Kumar M."/>
            <person name="Stam H."/>
            <person name="van den Berg M.A."/>
            <person name="Pel H.J."/>
        </authorList>
    </citation>
    <scope>NUCLEOTIDE SEQUENCE [LARGE SCALE GENOMIC DNA]</scope>
    <source>
        <strain evidence="2 3">CBS 393.64</strain>
    </source>
</reference>
<feature type="region of interest" description="Disordered" evidence="1">
    <location>
        <begin position="1"/>
        <end position="181"/>
    </location>
</feature>
<proteinExistence type="predicted"/>
<feature type="region of interest" description="Disordered" evidence="1">
    <location>
        <begin position="556"/>
        <end position="589"/>
    </location>
</feature>
<evidence type="ECO:0000256" key="1">
    <source>
        <dbReference type="SAM" id="MobiDB-lite"/>
    </source>
</evidence>
<dbReference type="EMBL" id="LASV01000404">
    <property type="protein sequence ID" value="KKA18899.1"/>
    <property type="molecule type" value="Genomic_DNA"/>
</dbReference>
<organism evidence="2 3">
    <name type="scientific">Rasamsonia emersonii (strain ATCC 16479 / CBS 393.64 / IMI 116815)</name>
    <dbReference type="NCBI Taxonomy" id="1408163"/>
    <lineage>
        <taxon>Eukaryota</taxon>
        <taxon>Fungi</taxon>
        <taxon>Dikarya</taxon>
        <taxon>Ascomycota</taxon>
        <taxon>Pezizomycotina</taxon>
        <taxon>Eurotiomycetes</taxon>
        <taxon>Eurotiomycetidae</taxon>
        <taxon>Eurotiales</taxon>
        <taxon>Trichocomaceae</taxon>
        <taxon>Rasamsonia</taxon>
    </lineage>
</organism>
<dbReference type="RefSeq" id="XP_013325511.1">
    <property type="nucleotide sequence ID" value="XM_013470057.1"/>
</dbReference>
<evidence type="ECO:0000313" key="2">
    <source>
        <dbReference type="EMBL" id="KKA18899.1"/>
    </source>
</evidence>
<dbReference type="OrthoDB" id="5399183at2759"/>
<keyword evidence="3" id="KW-1185">Reference proteome</keyword>
<feature type="region of interest" description="Disordered" evidence="1">
    <location>
        <begin position="510"/>
        <end position="531"/>
    </location>
</feature>
<dbReference type="AlphaFoldDB" id="A0A0F4YKZ2"/>
<dbReference type="STRING" id="1408163.A0A0F4YKZ2"/>
<evidence type="ECO:0000313" key="3">
    <source>
        <dbReference type="Proteomes" id="UP000053958"/>
    </source>
</evidence>
<feature type="compositionally biased region" description="Acidic residues" evidence="1">
    <location>
        <begin position="349"/>
        <end position="360"/>
    </location>
</feature>
<feature type="compositionally biased region" description="Acidic residues" evidence="1">
    <location>
        <begin position="519"/>
        <end position="529"/>
    </location>
</feature>
<feature type="region of interest" description="Disordered" evidence="1">
    <location>
        <begin position="264"/>
        <end position="299"/>
    </location>
</feature>
<feature type="compositionally biased region" description="Low complexity" evidence="1">
    <location>
        <begin position="67"/>
        <end position="80"/>
    </location>
</feature>
<gene>
    <name evidence="2" type="ORF">T310_7139</name>
</gene>
<dbReference type="Proteomes" id="UP000053958">
    <property type="component" value="Unassembled WGS sequence"/>
</dbReference>
<sequence length="678" mass="73512">MPRSNSLSPKQSPKHAGKHSRARDLTSESTPSSEAVVQLSKSRPKSLNRSKGAALGGLNKNRKRKPSISSISTVSSISAIQEDSEDEADSEASSDDDEDRPADVTPSYGSKTSNRGSKTGSKNGSSPLTNGNKKRKLSYDDGYDGDVQQSNAENENDSDSSDAAYAAVDDIPDDDEEELDVEKVEEQLIVESENERLNTDSILSLSDAADADDWSGLGALDDHVPFSTASFLDEDQLYSAMDTFGETDMTSEAIETPVQRHVHFEEEADSDSSSDSDQSRSGSTDDELPGDFLQQDSLDPTLRRMIENDQDTLGQNQRYDDIFGELDNHPANIYHVESDVVSDGSSGYETDDGETTDEDLPPPATITHPRSILRRDSTTSLPGSGDANGRRPAAPRRRGPRMGTFIADPNKPVALVDCTGKHLVIIPAYASSRHDWLESATNSLCGTATNSPRATMMQLVDESDTDALASPTGPDVSPMISSGANLMMTALGNDATPGGQVMGPPEAFYPSRTFTGDSSYEDDDDDDPEALLNVDDFIDFGDGSSDEEEMAKAFEDEDLTTSPVVASSVQGAATPTPNRGGNESHQGSSAERFLNHLDKGIVTAFRRNHNRYQALIRLPQHREFMPANSPSRPASVFRHSRYADPRTPTRKRKASSYTGGEAVRRKLLDAHRRSQLPF</sequence>
<protein>
    <submittedName>
        <fullName evidence="2">Uncharacterized protein</fullName>
    </submittedName>
</protein>
<dbReference type="GeneID" id="25319415"/>
<comment type="caution">
    <text evidence="2">The sequence shown here is derived from an EMBL/GenBank/DDBJ whole genome shotgun (WGS) entry which is preliminary data.</text>
</comment>
<feature type="compositionally biased region" description="Polar residues" evidence="1">
    <location>
        <begin position="107"/>
        <end position="131"/>
    </location>
</feature>
<feature type="compositionally biased region" description="Basic residues" evidence="1">
    <location>
        <begin position="12"/>
        <end position="21"/>
    </location>
</feature>
<feature type="compositionally biased region" description="Polar residues" evidence="1">
    <location>
        <begin position="560"/>
        <end position="589"/>
    </location>
</feature>
<feature type="compositionally biased region" description="Basic and acidic residues" evidence="1">
    <location>
        <begin position="662"/>
        <end position="672"/>
    </location>
</feature>
<feature type="region of interest" description="Disordered" evidence="1">
    <location>
        <begin position="641"/>
        <end position="678"/>
    </location>
</feature>
<name>A0A0F4YKZ2_RASE3</name>
<feature type="compositionally biased region" description="Polar residues" evidence="1">
    <location>
        <begin position="27"/>
        <end position="41"/>
    </location>
</feature>